<dbReference type="RefSeq" id="WP_099801469.1">
    <property type="nucleotide sequence ID" value="NZ_OCZC01000072.1"/>
</dbReference>
<evidence type="ECO:0008006" key="3">
    <source>
        <dbReference type="Google" id="ProtNLM"/>
    </source>
</evidence>
<organism evidence="1 2">
    <name type="scientific">Xanthomonas campestris pv. phaseoli</name>
    <dbReference type="NCBI Taxonomy" id="317013"/>
    <lineage>
        <taxon>Bacteria</taxon>
        <taxon>Pseudomonadati</taxon>
        <taxon>Pseudomonadota</taxon>
        <taxon>Gammaproteobacteria</taxon>
        <taxon>Lysobacterales</taxon>
        <taxon>Lysobacteraceae</taxon>
        <taxon>Xanthomonas</taxon>
    </lineage>
</organism>
<accession>A0A7Z7J142</accession>
<sequence length="188" mass="20421">MTRRRAKSSITRLPADQKAHVERLLREGRLTLDEMIAELQRTFPGGAAAEVSRSALHRYDRGMTELTARMREIDQAAQALVGEMGEGIGEKSGALLAQAVTTLATDAALKMQTQEKVSVDDIRKMARAAKDAIDTQRVGINVRKAIAAEAREQLLREQAANLDKVVKSGGLSEDAAASMRRQILGLAT</sequence>
<protein>
    <recommendedName>
        <fullName evidence="3">Small terminase subunit</fullName>
    </recommendedName>
</protein>
<reference evidence="1 2" key="1">
    <citation type="submission" date="2017-10" db="EMBL/GenBank/DDBJ databases">
        <authorList>
            <person name="Regsiter A."/>
            <person name="William W."/>
        </authorList>
    </citation>
    <scope>NUCLEOTIDE SEQUENCE [LARGE SCALE GENOMIC DNA]</scope>
    <source>
        <strain evidence="1 2">CFBP6991</strain>
    </source>
</reference>
<evidence type="ECO:0000313" key="1">
    <source>
        <dbReference type="EMBL" id="SOO25360.1"/>
    </source>
</evidence>
<name>A0A7Z7J142_XANCH</name>
<comment type="caution">
    <text evidence="1">The sequence shown here is derived from an EMBL/GenBank/DDBJ whole genome shotgun (WGS) entry which is preliminary data.</text>
</comment>
<gene>
    <name evidence="1" type="ORF">XFF6991_450036</name>
</gene>
<dbReference type="EMBL" id="OCZC01000072">
    <property type="protein sequence ID" value="SOO25360.1"/>
    <property type="molecule type" value="Genomic_DNA"/>
</dbReference>
<evidence type="ECO:0000313" key="2">
    <source>
        <dbReference type="Proteomes" id="UP000234345"/>
    </source>
</evidence>
<proteinExistence type="predicted"/>
<dbReference type="Proteomes" id="UP000234345">
    <property type="component" value="Unassembled WGS sequence"/>
</dbReference>
<dbReference type="AlphaFoldDB" id="A0A7Z7J142"/>
<dbReference type="InterPro" id="IPR021874">
    <property type="entry name" value="Phage_Mu_Gp27"/>
</dbReference>
<dbReference type="Pfam" id="PF11985">
    <property type="entry name" value="Phage_Mu_Gp27"/>
    <property type="match status" value="1"/>
</dbReference>